<organism evidence="3 4">
    <name type="scientific">Allonocardiopsis opalescens</name>
    <dbReference type="NCBI Taxonomy" id="1144618"/>
    <lineage>
        <taxon>Bacteria</taxon>
        <taxon>Bacillati</taxon>
        <taxon>Actinomycetota</taxon>
        <taxon>Actinomycetes</taxon>
        <taxon>Streptosporangiales</taxon>
        <taxon>Allonocardiopsis</taxon>
    </lineage>
</organism>
<dbReference type="OrthoDB" id="9761935at2"/>
<name>A0A2T0Q975_9ACTN</name>
<protein>
    <submittedName>
        <fullName evidence="3">CHAT domain-containing protein</fullName>
    </submittedName>
</protein>
<evidence type="ECO:0000313" key="3">
    <source>
        <dbReference type="EMBL" id="PRY00403.1"/>
    </source>
</evidence>
<keyword evidence="4" id="KW-1185">Reference proteome</keyword>
<proteinExistence type="predicted"/>
<dbReference type="RefSeq" id="WP_106241642.1">
    <property type="nucleotide sequence ID" value="NZ_PVZC01000002.1"/>
</dbReference>
<evidence type="ECO:0000259" key="2">
    <source>
        <dbReference type="Pfam" id="PF12770"/>
    </source>
</evidence>
<feature type="domain" description="CHAT" evidence="2">
    <location>
        <begin position="1128"/>
        <end position="1374"/>
    </location>
</feature>
<accession>A0A2T0Q975</accession>
<dbReference type="EMBL" id="PVZC01000002">
    <property type="protein sequence ID" value="PRY00403.1"/>
    <property type="molecule type" value="Genomic_DNA"/>
</dbReference>
<evidence type="ECO:0000313" key="4">
    <source>
        <dbReference type="Proteomes" id="UP000237846"/>
    </source>
</evidence>
<evidence type="ECO:0000256" key="1">
    <source>
        <dbReference type="SAM" id="MobiDB-lite"/>
    </source>
</evidence>
<comment type="caution">
    <text evidence="3">The sequence shown here is derived from an EMBL/GenBank/DDBJ whole genome shotgun (WGS) entry which is preliminary data.</text>
</comment>
<feature type="region of interest" description="Disordered" evidence="1">
    <location>
        <begin position="339"/>
        <end position="358"/>
    </location>
</feature>
<gene>
    <name evidence="3" type="ORF">CLV72_10232</name>
</gene>
<dbReference type="InterPro" id="IPR024983">
    <property type="entry name" value="CHAT_dom"/>
</dbReference>
<dbReference type="Proteomes" id="UP000237846">
    <property type="component" value="Unassembled WGS sequence"/>
</dbReference>
<dbReference type="Pfam" id="PF12770">
    <property type="entry name" value="CHAT"/>
    <property type="match status" value="1"/>
</dbReference>
<sequence>MRERLYASVRERVLRSDDDGEGAAGAVLSDEAAAEAAALLDLAVHTGPGADESVMRLVYESEDPGAALWVDPDALALVAGFHFRRYMLAAPAGRDAEWERVLRVYGLLYQVDAERVPEELRPLLAPAGPPREDDPWTRAVDRLLTALDARDLAEVDAATDAFGAFLDDGSVPAHRVGLMVGLARLERSGISGLTADADAAAEWLAWAAERVGASRAEAAKVLGHLGEAHLARFRTGGGDAALGQAVAAYRSAVERAPDRPDAQAAAWGGLGAALLHRAEHAGAFGPGGELDEAIESLRRAVDAADPAAEGGEAAAAHRRALGQATGLRAQWIIDDARERWRRTPPPEPPAEAADADAESDRAQAGEINALCSARAAGAVSAAEAARRARDPDWRPTERAVASVAVALMDAYGDGAPARLLPHAAVLLDIAEARWPRDRSSVWWPVGEVFLRIARFALVDDADAALYRRAVAVADRRVDVLRRGASGADLAEALYEAGTVRGRNCAAAAAAAAPVVADTLDGDLFTGARQRWLQRRAVGSALGLTGEERPGPPLPEPEQALREAAELLSEAAALAEGPVRGDALVMLGEAVSGIAALTGTPVAARMRGIARQALDLLDPLRDPVTFMFAVRVLTGAGELLMPPDLAALLPVDLDAYVEREGLPAGAALMASVLILARAAERPDLVRAAVAAIRRHLPGTPDPDFWRRVWAADVHALPGDLLRCPDGALDPARFAPELRGQAAAEGWTRDELAATLAHLAAHAHPSATAAADALIAEALGSGLAAEHTASLLYLRGSLAEAAAAHHLAEGGDAAKAALEAARAIEAWSALGRFEDAAELLGDIGRLLPGIGADRIDEVLVMAALAAFRLVGDPGEATRWRLRDFCHQAVDRALTERYNPVVVALLHQVAKAPHLAAALRAPGPFAPPARQAARLREVGTASGGADGAEASEGVVAELLGPGHQMLMLSTRGENEPDADAGARARNARRSAGRWIDGELGRDARGDSGALVAPADLRGALPADTVLLSLFTGHRTGDDGPPCAAVRGLALTAEGEESRTLLLRDLEGGLVHVSRGAHHLWFDPLASTVAAVRREVVADPLHRDVSRTAEAALAELAPTALARFEERLAEWYAQGKRHLCVWPHGPLHYAPYGLLPVGGRVLADDWTVTMVPGIGFLGAPPPPPGTGLVAIAPGAAAGLPGDEKLERHAERIAAASGGRALTGAAATPERALAAMGGARYVHLAAHGRQDEVEPWFQRLHLAPGADGDGRLFAHQVLGADLRGVELLTMSSCESALGRFDANDNLRGLPAAFLRAGVGAVVGCLWPVHPAVADVFFTGLYARLAAGRPKAAAFRGAQREARRRCPQYRDWGAFCFIGDWRDPRG</sequence>
<reference evidence="3 4" key="1">
    <citation type="submission" date="2018-03" db="EMBL/GenBank/DDBJ databases">
        <title>Genomic Encyclopedia of Archaeal and Bacterial Type Strains, Phase II (KMG-II): from individual species to whole genera.</title>
        <authorList>
            <person name="Goeker M."/>
        </authorList>
    </citation>
    <scope>NUCLEOTIDE SEQUENCE [LARGE SCALE GENOMIC DNA]</scope>
    <source>
        <strain evidence="3 4">DSM 45601</strain>
    </source>
</reference>